<evidence type="ECO:0000256" key="3">
    <source>
        <dbReference type="ARBA" id="ARBA00022448"/>
    </source>
</evidence>
<dbReference type="Pfam" id="PF13416">
    <property type="entry name" value="SBP_bac_8"/>
    <property type="match status" value="1"/>
</dbReference>
<dbReference type="Gene3D" id="3.40.190.10">
    <property type="entry name" value="Periplasmic binding protein-like II"/>
    <property type="match status" value="1"/>
</dbReference>
<comment type="subcellular location">
    <subcellularLocation>
        <location evidence="1">Cell envelope</location>
    </subcellularLocation>
</comment>
<reference evidence="5 6" key="1">
    <citation type="submission" date="2024-09" db="EMBL/GenBank/DDBJ databases">
        <authorList>
            <person name="Sun Q."/>
            <person name="Mori K."/>
        </authorList>
    </citation>
    <scope>NUCLEOTIDE SEQUENCE [LARGE SCALE GENOMIC DNA]</scope>
    <source>
        <strain evidence="5 6">CCM 7759</strain>
    </source>
</reference>
<protein>
    <submittedName>
        <fullName evidence="5">Extracellular solute-binding protein</fullName>
    </submittedName>
</protein>
<dbReference type="SUPFAM" id="SSF53850">
    <property type="entry name" value="Periplasmic binding protein-like II"/>
    <property type="match status" value="1"/>
</dbReference>
<accession>A0ABV6DKW0</accession>
<dbReference type="PROSITE" id="PS51257">
    <property type="entry name" value="PROKAR_LIPOPROTEIN"/>
    <property type="match status" value="1"/>
</dbReference>
<keyword evidence="4" id="KW-0732">Signal</keyword>
<keyword evidence="6" id="KW-1185">Reference proteome</keyword>
<comment type="similarity">
    <text evidence="2">Belongs to the bacterial solute-binding protein 1 family.</text>
</comment>
<organism evidence="5 6">
    <name type="scientific">Paenibacillus chartarius</name>
    <dbReference type="NCBI Taxonomy" id="747481"/>
    <lineage>
        <taxon>Bacteria</taxon>
        <taxon>Bacillati</taxon>
        <taxon>Bacillota</taxon>
        <taxon>Bacilli</taxon>
        <taxon>Bacillales</taxon>
        <taxon>Paenibacillaceae</taxon>
        <taxon>Paenibacillus</taxon>
    </lineage>
</organism>
<evidence type="ECO:0000256" key="2">
    <source>
        <dbReference type="ARBA" id="ARBA00008520"/>
    </source>
</evidence>
<evidence type="ECO:0000313" key="6">
    <source>
        <dbReference type="Proteomes" id="UP001589776"/>
    </source>
</evidence>
<dbReference type="InterPro" id="IPR006059">
    <property type="entry name" value="SBP"/>
</dbReference>
<sequence>MMRGSERRRGAIRKWLVLFSVWGVVSSAMAGCVNKPVVQGRETLKVMAVDENQFMSRYGQFFMLQHTNVDIQIPSMLQVYSVEKSNLLEEISDFIDRERPDVLDLNLKQYFQLAAEGKLLHLDPFVSGHEFDLERLHPYLTELLRAGSQRELYGLSPTFSTQALYYNKELFDRYGISYPESNMSWQQFQTLVQRFAGQRNGDAPLYGYSSMSVPMDQLIRLMALSRQLRLPESSAELSLLQAPAWNQLFKEVVSLYQSGAAYDQHRDFSQSKRGLDSQLFLQGNSAMTIEDSSYVYLLTNTGKVNWGVASIPIDPQFPQRGADYVVPHIYAIHAQTPNPELAWSLIAFLHSEETAKMNAKVSSTGLSARRDVMDAKKEFYEPFYSLRPPTDLDVRLDTTEDLKTLQTISEQLYRVAAGELTYEQAMSMITAKLSAVKSRGSADGSS</sequence>
<dbReference type="EMBL" id="JBHLWN010000048">
    <property type="protein sequence ID" value="MFC0213289.1"/>
    <property type="molecule type" value="Genomic_DNA"/>
</dbReference>
<name>A0ABV6DKW0_9BACL</name>
<dbReference type="Proteomes" id="UP001589776">
    <property type="component" value="Unassembled WGS sequence"/>
</dbReference>
<dbReference type="RefSeq" id="WP_377470580.1">
    <property type="nucleotide sequence ID" value="NZ_JBHLWN010000048.1"/>
</dbReference>
<keyword evidence="3" id="KW-0813">Transport</keyword>
<evidence type="ECO:0000256" key="1">
    <source>
        <dbReference type="ARBA" id="ARBA00004196"/>
    </source>
</evidence>
<dbReference type="InterPro" id="IPR050490">
    <property type="entry name" value="Bact_solute-bd_prot1"/>
</dbReference>
<evidence type="ECO:0000313" key="5">
    <source>
        <dbReference type="EMBL" id="MFC0213289.1"/>
    </source>
</evidence>
<dbReference type="PANTHER" id="PTHR43649">
    <property type="entry name" value="ARABINOSE-BINDING PROTEIN-RELATED"/>
    <property type="match status" value="1"/>
</dbReference>
<proteinExistence type="inferred from homology"/>
<gene>
    <name evidence="5" type="ORF">ACFFK0_12645</name>
</gene>
<evidence type="ECO:0000256" key="4">
    <source>
        <dbReference type="ARBA" id="ARBA00022729"/>
    </source>
</evidence>
<dbReference type="PANTHER" id="PTHR43649:SF31">
    <property type="entry name" value="SN-GLYCEROL-3-PHOSPHATE-BINDING PERIPLASMIC PROTEIN UGPB"/>
    <property type="match status" value="1"/>
</dbReference>
<comment type="caution">
    <text evidence="5">The sequence shown here is derived from an EMBL/GenBank/DDBJ whole genome shotgun (WGS) entry which is preliminary data.</text>
</comment>